<dbReference type="SUPFAM" id="SSF52540">
    <property type="entry name" value="P-loop containing nucleoside triphosphate hydrolases"/>
    <property type="match status" value="1"/>
</dbReference>
<dbReference type="GeneID" id="125316645"/>
<dbReference type="Proteomes" id="UP000827889">
    <property type="component" value="Chromosome 9"/>
</dbReference>
<evidence type="ECO:0000313" key="2">
    <source>
        <dbReference type="Proteomes" id="UP000827889"/>
    </source>
</evidence>
<dbReference type="InterPro" id="IPR027417">
    <property type="entry name" value="P-loop_NTPase"/>
</dbReference>
<feature type="domain" description="TIR" evidence="1">
    <location>
        <begin position="1"/>
        <end position="84"/>
    </location>
</feature>
<evidence type="ECO:0000313" key="3">
    <source>
        <dbReference type="RefSeq" id="XP_048141448.1"/>
    </source>
</evidence>
<proteinExistence type="predicted"/>
<dbReference type="Pfam" id="PF00931">
    <property type="entry name" value="NB-ARC"/>
    <property type="match status" value="1"/>
</dbReference>
<dbReference type="Pfam" id="PF01582">
    <property type="entry name" value="TIR"/>
    <property type="match status" value="1"/>
</dbReference>
<organism evidence="2 3">
    <name type="scientific">Rhodamnia argentea</name>
    <dbReference type="NCBI Taxonomy" id="178133"/>
    <lineage>
        <taxon>Eukaryota</taxon>
        <taxon>Viridiplantae</taxon>
        <taxon>Streptophyta</taxon>
        <taxon>Embryophyta</taxon>
        <taxon>Tracheophyta</taxon>
        <taxon>Spermatophyta</taxon>
        <taxon>Magnoliopsida</taxon>
        <taxon>eudicotyledons</taxon>
        <taxon>Gunneridae</taxon>
        <taxon>Pentapetalae</taxon>
        <taxon>rosids</taxon>
        <taxon>malvids</taxon>
        <taxon>Myrtales</taxon>
        <taxon>Myrtaceae</taxon>
        <taxon>Myrtoideae</taxon>
        <taxon>Myrteae</taxon>
        <taxon>Australasian group</taxon>
        <taxon>Rhodamnia</taxon>
    </lineage>
</organism>
<dbReference type="InterPro" id="IPR035897">
    <property type="entry name" value="Toll_tir_struct_dom_sf"/>
</dbReference>
<dbReference type="InterPro" id="IPR000157">
    <property type="entry name" value="TIR_dom"/>
</dbReference>
<dbReference type="PROSITE" id="PS50104">
    <property type="entry name" value="TIR"/>
    <property type="match status" value="1"/>
</dbReference>
<dbReference type="PANTHER" id="PTHR11017">
    <property type="entry name" value="LEUCINE-RICH REPEAT-CONTAINING PROTEIN"/>
    <property type="match status" value="1"/>
</dbReference>
<dbReference type="InterPro" id="IPR044974">
    <property type="entry name" value="Disease_R_plants"/>
</dbReference>
<dbReference type="RefSeq" id="XP_048141448.1">
    <property type="nucleotide sequence ID" value="XM_048285491.1"/>
</dbReference>
<accession>A0ABM3HXX3</accession>
<dbReference type="Gene3D" id="3.40.50.300">
    <property type="entry name" value="P-loop containing nucleotide triphosphate hydrolases"/>
    <property type="match status" value="1"/>
</dbReference>
<dbReference type="Gene3D" id="3.40.50.10140">
    <property type="entry name" value="Toll/interleukin-1 receptor homology (TIR) domain"/>
    <property type="match status" value="1"/>
</dbReference>
<sequence>MKSGGHVVLPIFYRVEPAHVRHQIGSFGETFSYLSGKYVEEDVAKWKQALREVASLKGWESERAADGDEGELVKIVVRKVLSELKKAFQLLVPEQLVGIDDAVEDILRLLDDKLGATQIVGIYGMGGIGKTTLAKVVYIKLSDQF</sequence>
<reference evidence="3" key="1">
    <citation type="submission" date="2025-08" db="UniProtKB">
        <authorList>
            <consortium name="RefSeq"/>
        </authorList>
    </citation>
    <scope>IDENTIFICATION</scope>
    <source>
        <tissue evidence="3">Leaf</tissue>
    </source>
</reference>
<name>A0ABM3HXX3_9MYRT</name>
<dbReference type="SUPFAM" id="SSF52200">
    <property type="entry name" value="Toll/Interleukin receptor TIR domain"/>
    <property type="match status" value="1"/>
</dbReference>
<keyword evidence="2" id="KW-1185">Reference proteome</keyword>
<protein>
    <submittedName>
        <fullName evidence="3">Disease resistance protein RUN1-like</fullName>
    </submittedName>
</protein>
<evidence type="ECO:0000259" key="1">
    <source>
        <dbReference type="PROSITE" id="PS50104"/>
    </source>
</evidence>
<gene>
    <name evidence="3" type="primary">LOC125316645</name>
</gene>
<dbReference type="InterPro" id="IPR002182">
    <property type="entry name" value="NB-ARC"/>
</dbReference>
<dbReference type="PANTHER" id="PTHR11017:SF570">
    <property type="entry name" value="DISEASE RESISTANCE PROTEIN (TIR-NBS CLASS)-RELATED"/>
    <property type="match status" value="1"/>
</dbReference>